<keyword evidence="2" id="KW-0472">Membrane</keyword>
<comment type="caution">
    <text evidence="3">The sequence shown here is derived from an EMBL/GenBank/DDBJ whole genome shotgun (WGS) entry which is preliminary data.</text>
</comment>
<evidence type="ECO:0000256" key="2">
    <source>
        <dbReference type="SAM" id="Phobius"/>
    </source>
</evidence>
<gene>
    <name evidence="3" type="ORF">EDS130_LOCUS20497</name>
</gene>
<keyword evidence="2" id="KW-1133">Transmembrane helix</keyword>
<evidence type="ECO:0000313" key="4">
    <source>
        <dbReference type="Proteomes" id="UP000663852"/>
    </source>
</evidence>
<dbReference type="Proteomes" id="UP000663852">
    <property type="component" value="Unassembled WGS sequence"/>
</dbReference>
<proteinExistence type="predicted"/>
<dbReference type="PANTHER" id="PTHR31610">
    <property type="entry name" value="SLR0360 PROTEIN"/>
    <property type="match status" value="1"/>
</dbReference>
<keyword evidence="2" id="KW-0812">Transmembrane</keyword>
<dbReference type="EMBL" id="CAJNOJ010000101">
    <property type="protein sequence ID" value="CAF1110741.1"/>
    <property type="molecule type" value="Genomic_DNA"/>
</dbReference>
<dbReference type="PANTHER" id="PTHR31610:SF0">
    <property type="entry name" value="SLC26A_SULP TRANSPORTER DOMAIN-CONTAINING PROTEIN"/>
    <property type="match status" value="1"/>
</dbReference>
<reference evidence="3" key="1">
    <citation type="submission" date="2021-02" db="EMBL/GenBank/DDBJ databases">
        <authorList>
            <person name="Nowell W R."/>
        </authorList>
    </citation>
    <scope>NUCLEOTIDE SEQUENCE</scope>
</reference>
<feature type="region of interest" description="Disordered" evidence="1">
    <location>
        <begin position="183"/>
        <end position="202"/>
    </location>
</feature>
<accession>A0A814PTV4</accession>
<feature type="transmembrane region" description="Helical" evidence="2">
    <location>
        <begin position="23"/>
        <end position="56"/>
    </location>
</feature>
<dbReference type="OrthoDB" id="10050982at2759"/>
<evidence type="ECO:0000313" key="3">
    <source>
        <dbReference type="EMBL" id="CAF1110741.1"/>
    </source>
</evidence>
<evidence type="ECO:0000256" key="1">
    <source>
        <dbReference type="SAM" id="MobiDB-lite"/>
    </source>
</evidence>
<protein>
    <submittedName>
        <fullName evidence="3">Uncharacterized protein</fullName>
    </submittedName>
</protein>
<organism evidence="3 4">
    <name type="scientific">Adineta ricciae</name>
    <name type="common">Rotifer</name>
    <dbReference type="NCBI Taxonomy" id="249248"/>
    <lineage>
        <taxon>Eukaryota</taxon>
        <taxon>Metazoa</taxon>
        <taxon>Spiralia</taxon>
        <taxon>Gnathifera</taxon>
        <taxon>Rotifera</taxon>
        <taxon>Eurotatoria</taxon>
        <taxon>Bdelloidea</taxon>
        <taxon>Adinetida</taxon>
        <taxon>Adinetidae</taxon>
        <taxon>Adineta</taxon>
    </lineage>
</organism>
<name>A0A814PTV4_ADIRI</name>
<sequence length="202" mass="21882">MIYLAFKQIGAKQGYSLVNGLAFIPSCFFGINALLLSIVAIVSVNPIIIFIGLVICSDTLSITPSRHYPDCLFGLMSVVADCAKGTIVSAVTNAYSKFLPNNANLDGNISSLITSFSCRGFSNFSGGSLLQSIFSLFGLIDASTVGLLIHENDDGWKFTVAYSMMAVFFLCLELGQRHKWIKQANQSPDEEPSNKNTNESDL</sequence>
<dbReference type="AlphaFoldDB" id="A0A814PTV4"/>